<keyword evidence="3" id="KW-1185">Reference proteome</keyword>
<dbReference type="RefSeq" id="WP_023405502.1">
    <property type="nucleotide sequence ID" value="NZ_BAUJ01000074.1"/>
</dbReference>
<dbReference type="Gene3D" id="1.10.10.2830">
    <property type="match status" value="1"/>
</dbReference>
<organism evidence="2 3">
    <name type="scientific">Vibrio halioticoli NBRC 102217</name>
    <dbReference type="NCBI Taxonomy" id="1219072"/>
    <lineage>
        <taxon>Bacteria</taxon>
        <taxon>Pseudomonadati</taxon>
        <taxon>Pseudomonadota</taxon>
        <taxon>Gammaproteobacteria</taxon>
        <taxon>Vibrionales</taxon>
        <taxon>Vibrionaceae</taxon>
        <taxon>Vibrio</taxon>
    </lineage>
</organism>
<sequence>MNISRTTTSKKAYLGQKSNSQSGLKGLLKGNGPTKVFDFPNGSKVEAKRIIVPAADVETKTTKHPKNLRSTKGLSLDAVRDIYESIEKGGVNLEGIAIQCEETGQYLLLDSSRRRFCCIHAKKDLPLWVLPTLSDYQIDSLITDAQKSKKWSWREEGLEYIRIRDSKGFGTIEELAEHLGRGRETVRKRVQAGEITPVLIDCFPDSEGIPSTFYPALAKIERTLKKSGDDIELVVDFLALDDLDKNGAVEVRQRAILEALKEKATPRSDKSNAWEKQPLVVLGKGSSATIATSSDGRSTKFEFSRVNPEKMEAITKFIKETLSS</sequence>
<proteinExistence type="predicted"/>
<gene>
    <name evidence="2" type="ORF">VHA01S_074_00010</name>
</gene>
<evidence type="ECO:0008006" key="4">
    <source>
        <dbReference type="Google" id="ProtNLM"/>
    </source>
</evidence>
<keyword evidence="1" id="KW-0238">DNA-binding</keyword>
<accession>V5HPN2</accession>
<dbReference type="PANTHER" id="PTHR38973">
    <property type="entry name" value="PLASMID PARTITIONING CONTROL PROTEIN-RELATED"/>
    <property type="match status" value="1"/>
</dbReference>
<evidence type="ECO:0000313" key="3">
    <source>
        <dbReference type="Proteomes" id="UP000017800"/>
    </source>
</evidence>
<evidence type="ECO:0000256" key="1">
    <source>
        <dbReference type="ARBA" id="ARBA00023125"/>
    </source>
</evidence>
<name>V5HPN2_9VIBR</name>
<dbReference type="OrthoDB" id="5719994at2"/>
<comment type="caution">
    <text evidence="2">The sequence shown here is derived from an EMBL/GenBank/DDBJ whole genome shotgun (WGS) entry which is preliminary data.</text>
</comment>
<dbReference type="PANTHER" id="PTHR38973:SF1">
    <property type="entry name" value="PLASMID PARTITION PROTEIN B"/>
    <property type="match status" value="1"/>
</dbReference>
<dbReference type="GO" id="GO:0003677">
    <property type="term" value="F:DNA binding"/>
    <property type="evidence" value="ECO:0007669"/>
    <property type="project" value="UniProtKB-KW"/>
</dbReference>
<dbReference type="Proteomes" id="UP000017800">
    <property type="component" value="Unassembled WGS sequence"/>
</dbReference>
<dbReference type="CDD" id="cd16394">
    <property type="entry name" value="sopB_N"/>
    <property type="match status" value="1"/>
</dbReference>
<dbReference type="EMBL" id="BAUJ01000074">
    <property type="protein sequence ID" value="GAD91210.1"/>
    <property type="molecule type" value="Genomic_DNA"/>
</dbReference>
<dbReference type="eggNOG" id="COG1475">
    <property type="taxonomic scope" value="Bacteria"/>
</dbReference>
<evidence type="ECO:0000313" key="2">
    <source>
        <dbReference type="EMBL" id="GAD91210.1"/>
    </source>
</evidence>
<reference evidence="2 3" key="1">
    <citation type="submission" date="2013-11" db="EMBL/GenBank/DDBJ databases">
        <title>Whole genome shotgun sequence of Vibrio halioticoli NBRC 102217.</title>
        <authorList>
            <person name="Isaki S."/>
            <person name="Kimura A."/>
            <person name="Ohji S."/>
            <person name="Hosoyama A."/>
            <person name="Fujita N."/>
            <person name="Hashimoto M."/>
            <person name="Hosoyama Y."/>
            <person name="Yamazoe A."/>
        </authorList>
    </citation>
    <scope>NUCLEOTIDE SEQUENCE [LARGE SCALE GENOMIC DNA]</scope>
    <source>
        <strain evidence="2 3">NBRC 102217</strain>
    </source>
</reference>
<dbReference type="AlphaFoldDB" id="V5HPN2"/>
<protein>
    <recommendedName>
        <fullName evidence="4">ParB/Sulfiredoxin domain-containing protein</fullName>
    </recommendedName>
</protein>